<dbReference type="InterPro" id="IPR010559">
    <property type="entry name" value="Sig_transdc_His_kin_internal"/>
</dbReference>
<evidence type="ECO:0000256" key="1">
    <source>
        <dbReference type="SAM" id="Phobius"/>
    </source>
</evidence>
<sequence length="332" mass="38707">MLHILKKHILFHFLFWSFILCFVLDYFYDGSNLIQALKHAGIECTFYALIAYINLLIILPFFKEKPKIIYIISLIAFLSILLSIYLGLKLDKVLMNYDTTRNSISFSLNFTLFTIISYLYWFLILFFIEKHRHIQLKTEKLQAELELLKSQVSPHFLFNSLNNIYALAVTKSEHTPEMIEKLSDILRYLLEDATQHKVPITKEADLIQKYIDLQHLKKVKANNHISYLSNGLTPQISIPPLLLINFVENAFKHSDIQYNKEGFLHINLSIDENDNVEFEIENSKDKKMNTLGIGLSNTRKQLDLYYQGNYSLDINNTISSFKVTLILPGNVE</sequence>
<dbReference type="PANTHER" id="PTHR34220">
    <property type="entry name" value="SENSOR HISTIDINE KINASE YPDA"/>
    <property type="match status" value="1"/>
</dbReference>
<evidence type="ECO:0000313" key="3">
    <source>
        <dbReference type="EMBL" id="MFD0964864.1"/>
    </source>
</evidence>
<feature type="transmembrane region" description="Helical" evidence="1">
    <location>
        <begin position="108"/>
        <end position="128"/>
    </location>
</feature>
<feature type="transmembrane region" description="Helical" evidence="1">
    <location>
        <begin position="68"/>
        <end position="88"/>
    </location>
</feature>
<dbReference type="Pfam" id="PF06580">
    <property type="entry name" value="His_kinase"/>
    <property type="match status" value="1"/>
</dbReference>
<protein>
    <submittedName>
        <fullName evidence="3">Sensor histidine kinase</fullName>
        <ecNumber evidence="3">2.7.13.3</ecNumber>
    </submittedName>
</protein>
<accession>A0ABW3I642</accession>
<name>A0ABW3I642_9FLAO</name>
<feature type="transmembrane region" description="Helical" evidence="1">
    <location>
        <begin position="40"/>
        <end position="61"/>
    </location>
</feature>
<comment type="caution">
    <text evidence="3">The sequence shown here is derived from an EMBL/GenBank/DDBJ whole genome shotgun (WGS) entry which is preliminary data.</text>
</comment>
<dbReference type="PANTHER" id="PTHR34220:SF7">
    <property type="entry name" value="SENSOR HISTIDINE KINASE YPDA"/>
    <property type="match status" value="1"/>
</dbReference>
<gene>
    <name evidence="3" type="ORF">ACFQ1O_12685</name>
</gene>
<organism evidence="3 4">
    <name type="scientific">Pseudofulvibacter geojedonensis</name>
    <dbReference type="NCBI Taxonomy" id="1123758"/>
    <lineage>
        <taxon>Bacteria</taxon>
        <taxon>Pseudomonadati</taxon>
        <taxon>Bacteroidota</taxon>
        <taxon>Flavobacteriia</taxon>
        <taxon>Flavobacteriales</taxon>
        <taxon>Flavobacteriaceae</taxon>
        <taxon>Pseudofulvibacter</taxon>
    </lineage>
</organism>
<keyword evidence="4" id="KW-1185">Reference proteome</keyword>
<keyword evidence="1" id="KW-0472">Membrane</keyword>
<dbReference type="InterPro" id="IPR036890">
    <property type="entry name" value="HATPase_C_sf"/>
</dbReference>
<reference evidence="4" key="1">
    <citation type="journal article" date="2019" name="Int. J. Syst. Evol. Microbiol.">
        <title>The Global Catalogue of Microorganisms (GCM) 10K type strain sequencing project: providing services to taxonomists for standard genome sequencing and annotation.</title>
        <authorList>
            <consortium name="The Broad Institute Genomics Platform"/>
            <consortium name="The Broad Institute Genome Sequencing Center for Infectious Disease"/>
            <person name="Wu L."/>
            <person name="Ma J."/>
        </authorList>
    </citation>
    <scope>NUCLEOTIDE SEQUENCE [LARGE SCALE GENOMIC DNA]</scope>
    <source>
        <strain evidence="4">CCUG 62114</strain>
    </source>
</reference>
<dbReference type="RefSeq" id="WP_377716427.1">
    <property type="nucleotide sequence ID" value="NZ_JBHTJM010000010.1"/>
</dbReference>
<keyword evidence="3" id="KW-0808">Transferase</keyword>
<feature type="domain" description="Signal transduction histidine kinase internal region" evidence="2">
    <location>
        <begin position="143"/>
        <end position="217"/>
    </location>
</feature>
<dbReference type="EMBL" id="JBHTJM010000010">
    <property type="protein sequence ID" value="MFD0964864.1"/>
    <property type="molecule type" value="Genomic_DNA"/>
</dbReference>
<dbReference type="SUPFAM" id="SSF55874">
    <property type="entry name" value="ATPase domain of HSP90 chaperone/DNA topoisomerase II/histidine kinase"/>
    <property type="match status" value="1"/>
</dbReference>
<keyword evidence="3" id="KW-0418">Kinase</keyword>
<evidence type="ECO:0000259" key="2">
    <source>
        <dbReference type="Pfam" id="PF06580"/>
    </source>
</evidence>
<proteinExistence type="predicted"/>
<dbReference type="EC" id="2.7.13.3" evidence="3"/>
<dbReference type="InterPro" id="IPR050640">
    <property type="entry name" value="Bact_2-comp_sensor_kinase"/>
</dbReference>
<evidence type="ECO:0000313" key="4">
    <source>
        <dbReference type="Proteomes" id="UP001596997"/>
    </source>
</evidence>
<dbReference type="Proteomes" id="UP001596997">
    <property type="component" value="Unassembled WGS sequence"/>
</dbReference>
<keyword evidence="1" id="KW-1133">Transmembrane helix</keyword>
<feature type="transmembrane region" description="Helical" evidence="1">
    <location>
        <begin position="9"/>
        <end position="28"/>
    </location>
</feature>
<dbReference type="GO" id="GO:0004673">
    <property type="term" value="F:protein histidine kinase activity"/>
    <property type="evidence" value="ECO:0007669"/>
    <property type="project" value="UniProtKB-EC"/>
</dbReference>
<keyword evidence="1" id="KW-0812">Transmembrane</keyword>